<reference evidence="1 2" key="1">
    <citation type="submission" date="2013-08" db="EMBL/GenBank/DDBJ databases">
        <authorList>
            <person name="Durkin A.S."/>
            <person name="Haft D.R."/>
            <person name="McCorrison J."/>
            <person name="Torralba M."/>
            <person name="Gillis M."/>
            <person name="Haft D.H."/>
            <person name="Methe B."/>
            <person name="Sutton G."/>
            <person name="Nelson K.E."/>
        </authorList>
    </citation>
    <scope>NUCLEOTIDE SEQUENCE [LARGE SCALE GENOMIC DNA]</scope>
    <source>
        <strain evidence="1 2">F0493</strain>
    </source>
</reference>
<accession>U2LB88</accession>
<dbReference type="CDD" id="cd13120">
    <property type="entry name" value="BF2867_like_N"/>
    <property type="match status" value="1"/>
</dbReference>
<dbReference type="EMBL" id="AWGW01000010">
    <property type="protein sequence ID" value="ERK01556.1"/>
    <property type="molecule type" value="Genomic_DNA"/>
</dbReference>
<evidence type="ECO:0000313" key="2">
    <source>
        <dbReference type="Proteomes" id="UP000017023"/>
    </source>
</evidence>
<name>U2LB88_9BACT</name>
<dbReference type="RefSeq" id="WP_021825209.1">
    <property type="nucleotide sequence ID" value="NZ_AWGW01000010.1"/>
</dbReference>
<dbReference type="PATRIC" id="fig|1395125.3.peg.1097"/>
<gene>
    <name evidence="1" type="ORF">HMPREF9145_2511</name>
</gene>
<organism evidence="1 2">
    <name type="scientific">Segatella salivae F0493</name>
    <dbReference type="NCBI Taxonomy" id="1395125"/>
    <lineage>
        <taxon>Bacteria</taxon>
        <taxon>Pseudomonadati</taxon>
        <taxon>Bacteroidota</taxon>
        <taxon>Bacteroidia</taxon>
        <taxon>Bacteroidales</taxon>
        <taxon>Prevotellaceae</taxon>
        <taxon>Segatella</taxon>
    </lineage>
</organism>
<dbReference type="AlphaFoldDB" id="U2LB88"/>
<proteinExistence type="predicted"/>
<dbReference type="GeneID" id="78497690"/>
<evidence type="ECO:0000313" key="1">
    <source>
        <dbReference type="EMBL" id="ERK01556.1"/>
    </source>
</evidence>
<dbReference type="Proteomes" id="UP000017023">
    <property type="component" value="Unassembled WGS sequence"/>
</dbReference>
<protein>
    <submittedName>
        <fullName evidence="1">Uncharacterized protein</fullName>
    </submittedName>
</protein>
<comment type="caution">
    <text evidence="1">The sequence shown here is derived from an EMBL/GenBank/DDBJ whole genome shotgun (WGS) entry which is preliminary data.</text>
</comment>
<sequence length="959" mass="106364">MKIKHRHFNKAKLCSALVVLETSALFTISCSDNILGTDEQVNIDGKAVRFHIVDGQQVALAKRAAGATRSGAPIGTSIVNQAPQKLMANDGTHCLIASTLEGVNLFTQSAKTRGTIVNTTTLTPFSTSGYRGSAVSSISSVPDWFYNEKTNADGQLTKTFLWAGALPYARFYSVYPQTESYSKMSLSPNTYSGNPYVVFEVEPNVLNQKDFMTACSGQVDYDGHNAPTTNLEFQHALTAVKFSTGRNLSPITITKVEIAGAITKGKYTLSDQYATAGSWDLTGYESERHTVSLDGISVNALERPNTVLVGKGTDTNPGADNYTFFMIPQLLTGKGVVANIYYNKKDGTPSTLPIKITLKGSWLPGTTTEYKLTQKNSDWEYQLSVTDPSEFTCDGTSSKTTYEISSYRNVLVGYSYIQQPVAWKAVSYQEWDYTTNDWGPKSTTKPSWLTTFDKTEGECGVTAWGTITNDQGNVAVRRDVRDLMNTYYKVLKDATPKGQGGAPFNLANPLHGETSSDITESANSYLISAPGRYRIPLVYGNAIINNTTNSSSYANTAQPVQYSHYPVLNHFVDHNDVAISHALINEQNNTSPANSAKIIWSDYPNLVHFESNPIKSYPVTIDGTSKNVDFVEFTVTKDDIKNGNAVIAVKHGNTIMWSWHLWFAESNSLDKIRCVNQKGDVIYFTRSTLGYVLSKWYEATYSKPRKVKIMIAQQAGNGSQSNWETKPLIITQNAGTDKQGQAPLYRFGIKDAYPGTDLFYLSGSSTTSSEYPFVMNNGLAKPTLGDLIKNPDKFYMIPYDRFRTNLWSAENGYDGFNSREWGPIPAIIKTIYDPCPAGFHVPKGNAFTGFIKTGMYESMGGEENVNKVGAYDNGIHFKSNDSANPTIYFPALSWRDWTFKFNRYDLGKGYYHTAEFGYFNSMDGPRFFYFDKEWRIENSLETCTNTPNAFAIRPASDNP</sequence>